<evidence type="ECO:0000313" key="2">
    <source>
        <dbReference type="EnsemblPlants" id="ORUFI08G13550.1"/>
    </source>
</evidence>
<evidence type="ECO:0000256" key="1">
    <source>
        <dbReference type="SAM" id="Phobius"/>
    </source>
</evidence>
<name>A0A0E0QHX7_ORYRU</name>
<evidence type="ECO:0000313" key="3">
    <source>
        <dbReference type="Proteomes" id="UP000008022"/>
    </source>
</evidence>
<sequence>MERLDQHVIEMASLLAQELKHELASLNSPTTGRAGGESAAPPSIMIDKVAELTRNVDKQEYEPHFVSIGPYNRSCDCRSKLARDSDKVGRLQEVLSAAAAHTTAPLQLEDFITELARVEARARRCYKLSFDHVPSKEFLRWLLLDGCYILVRFGDVVMRRRPEDEEVEEEEETTADGIVLRRVRRWFHVPSYTGLLRRRLLDACYVLVRLRDVVVGRRSKAPVAAEGNGGNRVVPSVEEREESAVDQQEAVAVVRDVFYLAENQIPFFVVDKIHQLTFLDGQTPAVHAIARYARELLRVNGYSVATPTKVEEPERPPEPANLLHLLHMHFTPTVLTSAATATGSRRRGGGRPVGRWRTAMEYYFAGVTFKKRPLDLTAKGQCRCVLDVKVSGCGGGTLEMPQLTVDAETWPLLRNLMALEQSNPAAAGSHVTAYCVFMSQLACTAADVELLSRRGVIVHGLGHHGEVAKHFADLCKGAVFDADDADMNYLRPVCQVLERRFQSRPRRWMAWLKKKYFANPWLIAGLVAATVGLVCTVIQAVYSVLGYTKPGS</sequence>
<proteinExistence type="predicted"/>
<reference evidence="2" key="2">
    <citation type="submission" date="2015-06" db="UniProtKB">
        <authorList>
            <consortium name="EnsemblPlants"/>
        </authorList>
    </citation>
    <scope>IDENTIFICATION</scope>
</reference>
<accession>A0A0E0QHX7</accession>
<dbReference type="eggNOG" id="ENOG502RY48">
    <property type="taxonomic scope" value="Eukaryota"/>
</dbReference>
<dbReference type="Pfam" id="PF03140">
    <property type="entry name" value="DUF247"/>
    <property type="match status" value="1"/>
</dbReference>
<dbReference type="HOGENOM" id="CLU_020188_5_3_1"/>
<feature type="transmembrane region" description="Helical" evidence="1">
    <location>
        <begin position="516"/>
        <end position="542"/>
    </location>
</feature>
<dbReference type="PANTHER" id="PTHR31170:SF18">
    <property type="entry name" value="(WILD MALAYSIAN BANANA) HYPOTHETICAL PROTEIN"/>
    <property type="match status" value="1"/>
</dbReference>
<organism evidence="2 3">
    <name type="scientific">Oryza rufipogon</name>
    <name type="common">Brownbeard rice</name>
    <name type="synonym">Asian wild rice</name>
    <dbReference type="NCBI Taxonomy" id="4529"/>
    <lineage>
        <taxon>Eukaryota</taxon>
        <taxon>Viridiplantae</taxon>
        <taxon>Streptophyta</taxon>
        <taxon>Embryophyta</taxon>
        <taxon>Tracheophyta</taxon>
        <taxon>Spermatophyta</taxon>
        <taxon>Magnoliopsida</taxon>
        <taxon>Liliopsida</taxon>
        <taxon>Poales</taxon>
        <taxon>Poaceae</taxon>
        <taxon>BOP clade</taxon>
        <taxon>Oryzoideae</taxon>
        <taxon>Oryzeae</taxon>
        <taxon>Oryzinae</taxon>
        <taxon>Oryza</taxon>
    </lineage>
</organism>
<keyword evidence="1" id="KW-1133">Transmembrane helix</keyword>
<dbReference type="EnsemblPlants" id="ORUFI08G13550.1">
    <property type="protein sequence ID" value="ORUFI08G13550.1"/>
    <property type="gene ID" value="ORUFI08G13550"/>
</dbReference>
<dbReference type="STRING" id="4529.A0A0E0QHX7"/>
<reference evidence="3" key="1">
    <citation type="submission" date="2013-06" db="EMBL/GenBank/DDBJ databases">
        <authorList>
            <person name="Zhao Q."/>
        </authorList>
    </citation>
    <scope>NUCLEOTIDE SEQUENCE</scope>
    <source>
        <strain evidence="3">cv. W1943</strain>
    </source>
</reference>
<keyword evidence="1" id="KW-0812">Transmembrane</keyword>
<dbReference type="OMA" id="CRSKLAR"/>
<keyword evidence="3" id="KW-1185">Reference proteome</keyword>
<dbReference type="PANTHER" id="PTHR31170">
    <property type="entry name" value="BNAC04G53230D PROTEIN"/>
    <property type="match status" value="1"/>
</dbReference>
<dbReference type="Proteomes" id="UP000008022">
    <property type="component" value="Unassembled WGS sequence"/>
</dbReference>
<dbReference type="AlphaFoldDB" id="A0A0E0QHX7"/>
<dbReference type="InterPro" id="IPR004158">
    <property type="entry name" value="DUF247_pln"/>
</dbReference>
<protein>
    <submittedName>
        <fullName evidence="2">Uncharacterized protein</fullName>
    </submittedName>
</protein>
<dbReference type="Gramene" id="ORUFI08G13550.1">
    <property type="protein sequence ID" value="ORUFI08G13550.1"/>
    <property type="gene ID" value="ORUFI08G13550"/>
</dbReference>
<keyword evidence="1" id="KW-0472">Membrane</keyword>